<reference evidence="1 2" key="1">
    <citation type="submission" date="2023-07" db="EMBL/GenBank/DDBJ databases">
        <title>Genomic Encyclopedia of Type Strains, Phase IV (KMG-IV): sequencing the most valuable type-strain genomes for metagenomic binning, comparative biology and taxonomic classification.</title>
        <authorList>
            <person name="Goeker M."/>
        </authorList>
    </citation>
    <scope>NUCLEOTIDE SEQUENCE [LARGE SCALE GENOMIC DNA]</scope>
    <source>
        <strain evidence="1 2">DSM 5896</strain>
    </source>
</reference>
<dbReference type="Gene3D" id="2.60.120.260">
    <property type="entry name" value="Galactose-binding domain-like"/>
    <property type="match status" value="1"/>
</dbReference>
<dbReference type="Proteomes" id="UP001237448">
    <property type="component" value="Unassembled WGS sequence"/>
</dbReference>
<protein>
    <submittedName>
        <fullName evidence="1">Uncharacterized protein</fullName>
    </submittedName>
</protein>
<dbReference type="InterPro" id="IPR053161">
    <property type="entry name" value="Ulvan_degrading_GH"/>
</dbReference>
<sequence>MQDIVAPRLPVLVPSEPAPAWFASPSTAFWPSTYWFWHNIPSRAVIAAQLGAMLDAGFRTVLIQARLAFPRELYLGEDHLDAYRFAVGEAKRLGIEVGIYDDYSWMSGHAGGRTVAGHDALRERHLFWTEVTGADGRASVGGIVSFFMEGLGRAGMAWCYEEGRVAWDEWRIVSAVAYPPDIADPAVVREVTARFLATGDEGCEILADMAEVPPDWHVAVFVSARCRTSRLVNYLLPETARRFIEVGYEPYRAAIGDFFGDPVKYMFFDHPYCGFYRWKQHAGDLGNSLLHADRLVAAAAGLGVPYGVVLLSLIRPIGPATTGLRAAYFALYNGMLHQTFLGALSAWTRQHGLGLAGHELLAHVGGWGLADGFPSLDSRTTLGVDYFGVEAFRTHTTVDASNYGPQISARMGDSVARASGRSRCIVEQYSAARDPRVPFAAGLWGLTLEEIRAQALRHHLFGARQFLFHAFYQTSGSDGDSEPFSNPRFDFPPGINFEPWFPLFADFAAESARLSAFMEDAAPLRTVALVYPLSTIWAEGGGHPCNTLFGAWARFLSEEGIGFDVVDDRALAGGVIEEGGLRLRSGAYRHIILPGAAVLPDAATLAALAAFAAGGGQLTFARPVPNRLAESREAGAERGLPLPPGFAGEEATVPGAGWLAAFRAAASVSPDIAVTDALPLWRWAGAEESGWRVAAFNDQACERRVSVTLPDGACAVSRWNPAAGTIEAVPLEGGAGGTRALTFAMEQNELLCLRIEKGRGRPPSVTAAAPAGDAAPGDGFAVALKENWTLRFDDAEPVPVEVDRGWERQGFPTLSGVGLYACAFTLGDTGAGPVPHDAAWELNLPALRAGAAVTLNGVFLGRRAYAPYRYPIPRGLLTAGPNVLGIEVFSTAANEFYAGTPYQPDGPEASGLLAPPVLACRARLGG</sequence>
<dbReference type="InterPro" id="IPR008979">
    <property type="entry name" value="Galactose-bd-like_sf"/>
</dbReference>
<keyword evidence="2" id="KW-1185">Reference proteome</keyword>
<accession>A0ABU0F953</accession>
<dbReference type="EMBL" id="JAUSVK010000001">
    <property type="protein sequence ID" value="MDQ0391132.1"/>
    <property type="molecule type" value="Genomic_DNA"/>
</dbReference>
<dbReference type="RefSeq" id="WP_307422977.1">
    <property type="nucleotide sequence ID" value="NZ_JAUSVK010000001.1"/>
</dbReference>
<dbReference type="PANTHER" id="PTHR36848">
    <property type="entry name" value="DNA-BINDING PROTEIN (PUTATIVE SECRETED PROTEIN)-RELATED"/>
    <property type="match status" value="1"/>
</dbReference>
<name>A0ABU0F953_9HYPH</name>
<dbReference type="PANTHER" id="PTHR36848:SF2">
    <property type="entry name" value="SECRETED PROTEIN"/>
    <property type="match status" value="1"/>
</dbReference>
<dbReference type="SUPFAM" id="SSF49785">
    <property type="entry name" value="Galactose-binding domain-like"/>
    <property type="match status" value="1"/>
</dbReference>
<organism evidence="1 2">
    <name type="scientific">Labrys monachus</name>
    <dbReference type="NCBI Taxonomy" id="217067"/>
    <lineage>
        <taxon>Bacteria</taxon>
        <taxon>Pseudomonadati</taxon>
        <taxon>Pseudomonadota</taxon>
        <taxon>Alphaproteobacteria</taxon>
        <taxon>Hyphomicrobiales</taxon>
        <taxon>Xanthobacteraceae</taxon>
        <taxon>Labrys</taxon>
    </lineage>
</organism>
<proteinExistence type="predicted"/>
<comment type="caution">
    <text evidence="1">The sequence shown here is derived from an EMBL/GenBank/DDBJ whole genome shotgun (WGS) entry which is preliminary data.</text>
</comment>
<evidence type="ECO:0000313" key="2">
    <source>
        <dbReference type="Proteomes" id="UP001237448"/>
    </source>
</evidence>
<gene>
    <name evidence="1" type="ORF">J3R73_000924</name>
</gene>
<evidence type="ECO:0000313" key="1">
    <source>
        <dbReference type="EMBL" id="MDQ0391132.1"/>
    </source>
</evidence>
<dbReference type="InterPro" id="IPR029062">
    <property type="entry name" value="Class_I_gatase-like"/>
</dbReference>
<dbReference type="Gene3D" id="3.40.50.880">
    <property type="match status" value="1"/>
</dbReference>